<dbReference type="Gene3D" id="3.30.450.20">
    <property type="entry name" value="PAS domain"/>
    <property type="match status" value="3"/>
</dbReference>
<keyword evidence="6" id="KW-1185">Reference proteome</keyword>
<comment type="cofactor">
    <cofactor evidence="1">
        <name>Mg(2+)</name>
        <dbReference type="ChEBI" id="CHEBI:18420"/>
    </cofactor>
</comment>
<dbReference type="InterPro" id="IPR029787">
    <property type="entry name" value="Nucleotide_cyclase"/>
</dbReference>
<dbReference type="NCBIfam" id="TIGR00254">
    <property type="entry name" value="GGDEF"/>
    <property type="match status" value="1"/>
</dbReference>
<reference evidence="5" key="1">
    <citation type="submission" date="2020-03" db="EMBL/GenBank/DDBJ databases">
        <title>Solimonas marina sp. nov., isolated from deep seawater of the Pacific Ocean.</title>
        <authorList>
            <person name="Liu X."/>
            <person name="Lai Q."/>
            <person name="Sun F."/>
            <person name="Gai Y."/>
            <person name="Li G."/>
            <person name="Shao Z."/>
        </authorList>
    </citation>
    <scope>NUCLEOTIDE SEQUENCE</scope>
    <source>
        <strain evidence="5">C16B3</strain>
    </source>
</reference>
<dbReference type="SMART" id="SM00267">
    <property type="entry name" value="GGDEF"/>
    <property type="match status" value="1"/>
</dbReference>
<dbReference type="PANTHER" id="PTHR44757:SF2">
    <property type="entry name" value="BIOFILM ARCHITECTURE MAINTENANCE PROTEIN MBAA"/>
    <property type="match status" value="1"/>
</dbReference>
<accession>A0A970B8I8</accession>
<comment type="caution">
    <text evidence="5">The sequence shown here is derived from an EMBL/GenBank/DDBJ whole genome shotgun (WGS) entry which is preliminary data.</text>
</comment>
<dbReference type="CDD" id="cd01949">
    <property type="entry name" value="GGDEF"/>
    <property type="match status" value="1"/>
</dbReference>
<evidence type="ECO:0000259" key="4">
    <source>
        <dbReference type="PROSITE" id="PS50887"/>
    </source>
</evidence>
<evidence type="ECO:0000259" key="2">
    <source>
        <dbReference type="PROSITE" id="PS50112"/>
    </source>
</evidence>
<dbReference type="Gene3D" id="3.30.70.270">
    <property type="match status" value="1"/>
</dbReference>
<dbReference type="GO" id="GO:0003824">
    <property type="term" value="F:catalytic activity"/>
    <property type="evidence" value="ECO:0007669"/>
    <property type="project" value="UniProtKB-ARBA"/>
</dbReference>
<evidence type="ECO:0000313" key="5">
    <source>
        <dbReference type="EMBL" id="NKF21426.1"/>
    </source>
</evidence>
<dbReference type="PROSITE" id="PS50887">
    <property type="entry name" value="GGDEF"/>
    <property type="match status" value="1"/>
</dbReference>
<dbReference type="Pfam" id="PF13426">
    <property type="entry name" value="PAS_9"/>
    <property type="match status" value="1"/>
</dbReference>
<dbReference type="FunFam" id="3.30.70.270:FF:000001">
    <property type="entry name" value="Diguanylate cyclase domain protein"/>
    <property type="match status" value="1"/>
</dbReference>
<feature type="domain" description="PAS" evidence="2">
    <location>
        <begin position="329"/>
        <end position="372"/>
    </location>
</feature>
<feature type="domain" description="PAS" evidence="2">
    <location>
        <begin position="208"/>
        <end position="253"/>
    </location>
</feature>
<dbReference type="SUPFAM" id="SSF55785">
    <property type="entry name" value="PYP-like sensor domain (PAS domain)"/>
    <property type="match status" value="3"/>
</dbReference>
<dbReference type="SMART" id="SM00091">
    <property type="entry name" value="PAS"/>
    <property type="match status" value="3"/>
</dbReference>
<dbReference type="InterPro" id="IPR043128">
    <property type="entry name" value="Rev_trsase/Diguanyl_cyclase"/>
</dbReference>
<name>A0A970B8I8_9GAMM</name>
<dbReference type="InterPro" id="IPR001610">
    <property type="entry name" value="PAC"/>
</dbReference>
<organism evidence="5 6">
    <name type="scientific">Solimonas marina</name>
    <dbReference type="NCBI Taxonomy" id="2714601"/>
    <lineage>
        <taxon>Bacteria</taxon>
        <taxon>Pseudomonadati</taxon>
        <taxon>Pseudomonadota</taxon>
        <taxon>Gammaproteobacteria</taxon>
        <taxon>Nevskiales</taxon>
        <taxon>Nevskiaceae</taxon>
        <taxon>Solimonas</taxon>
    </lineage>
</organism>
<dbReference type="Pfam" id="PF00989">
    <property type="entry name" value="PAS"/>
    <property type="match status" value="2"/>
</dbReference>
<dbReference type="PROSITE" id="PS50112">
    <property type="entry name" value="PAS"/>
    <property type="match status" value="3"/>
</dbReference>
<protein>
    <submittedName>
        <fullName evidence="5">Diguanylate cyclase</fullName>
    </submittedName>
</protein>
<dbReference type="Gene3D" id="3.20.20.450">
    <property type="entry name" value="EAL domain"/>
    <property type="match status" value="1"/>
</dbReference>
<dbReference type="Pfam" id="PF00990">
    <property type="entry name" value="GGDEF"/>
    <property type="match status" value="1"/>
</dbReference>
<evidence type="ECO:0000259" key="3">
    <source>
        <dbReference type="PROSITE" id="PS50883"/>
    </source>
</evidence>
<dbReference type="InterPro" id="IPR013767">
    <property type="entry name" value="PAS_fold"/>
</dbReference>
<dbReference type="RefSeq" id="WP_168146695.1">
    <property type="nucleotide sequence ID" value="NZ_JAAVXB010000002.1"/>
</dbReference>
<proteinExistence type="predicted"/>
<dbReference type="Proteomes" id="UP000653472">
    <property type="component" value="Unassembled WGS sequence"/>
</dbReference>
<dbReference type="CDD" id="cd00130">
    <property type="entry name" value="PAS"/>
    <property type="match status" value="3"/>
</dbReference>
<dbReference type="InterPro" id="IPR001633">
    <property type="entry name" value="EAL_dom"/>
</dbReference>
<dbReference type="InterPro" id="IPR052155">
    <property type="entry name" value="Biofilm_reg_signaling"/>
</dbReference>
<sequence>MLLALAAILLILGAAGLLKAEALQEQAAIAYTGSQLSDELAGVLSRPAATPALNPVVRKLLEREPALFRVVVRDPGGLLLAHAGRYDEWAYGDAGLGHVAAAALYRLYASAGSAPVRDAEGRTVGQVDFDVTPSAVDAVHDHAVAQLQLTGWLLLGCTLLVVAAVIWLLRRRRHGADWRVRADPGRDARNPPSADAGDVAFRERGGVIMDGLQYGILSADRDGRVRYLNGTAERLTGWSLAAARGRMTYSVVHLVDAYGAPMQTVLEAALQKSGEAPTQQGWLKARDGIRRPVELQASLLRHAEAHVDGAIMLFRDITHHTIEIDRLRREARLSQAIVDHLDEGVLVTDPSGLVRFANARAMRMFGYTREELQSFTVAKLMPVPFLNTPGVRLPDYVSSSAADLPKVVGWRHDATTFPVELWVQPLQLEQSSGYVVIVRDISERLRGENLASRLGRLLDAAAEEIYIFDAQSLAFLEVNRGARRNLGYRAEALLRMTPLDISDELDETRFNEYLDKLRDGGQESIVYRCRHRRRDGTNYPVEVRLNLSREEQPPVFMAIAADISERLEGEARLEQLAHYDALTGLPNRVMLRDRLHQAVIAQRRSDRMLAVLFLDVDRFKQINDAYGHDIGDQVLRATAERLVSMVRESDTVARLAGDEFVIVAPGLRDAEDAAQLAQKLIDRFAQPLPIPGFDLVSQLSIGLTLHPLDDGNEDVLLRHADMAMYEAKQAGRGCYRVFTNRIGDDRRRRLDLEQEIHSAVALNQFQLLMTPVIDTADAAVVAVYAGRYWQHPRFGRIEEDELLRAGARAGLIGDLELWQITHVCEHHLSARERGIETLPFVVDISGWQLRTGSFAQHVDDLLHRYEVPGDRVVLALTPDGLDEASAAQHPAVRALLARGVRLALRSFKLPIPTGAALPVSWLLARNLEAPEQIEATVATARDRGLQLIALTDDGEGGHRWAGAGCHLVGNQTLEAPQMIGWLAGRQVRPL</sequence>
<dbReference type="SMART" id="SM00086">
    <property type="entry name" value="PAC"/>
    <property type="match status" value="3"/>
</dbReference>
<dbReference type="Pfam" id="PF00563">
    <property type="entry name" value="EAL"/>
    <property type="match status" value="1"/>
</dbReference>
<dbReference type="SUPFAM" id="SSF55073">
    <property type="entry name" value="Nucleotide cyclase"/>
    <property type="match status" value="1"/>
</dbReference>
<dbReference type="InterPro" id="IPR000160">
    <property type="entry name" value="GGDEF_dom"/>
</dbReference>
<feature type="domain" description="EAL" evidence="3">
    <location>
        <begin position="749"/>
        <end position="990"/>
    </location>
</feature>
<dbReference type="PANTHER" id="PTHR44757">
    <property type="entry name" value="DIGUANYLATE CYCLASE DGCP"/>
    <property type="match status" value="1"/>
</dbReference>
<dbReference type="InterPro" id="IPR000014">
    <property type="entry name" value="PAS"/>
</dbReference>
<dbReference type="InterPro" id="IPR035919">
    <property type="entry name" value="EAL_sf"/>
</dbReference>
<dbReference type="EMBL" id="JAAVXB010000002">
    <property type="protein sequence ID" value="NKF21426.1"/>
    <property type="molecule type" value="Genomic_DNA"/>
</dbReference>
<feature type="domain" description="PAS" evidence="2">
    <location>
        <begin position="450"/>
        <end position="521"/>
    </location>
</feature>
<dbReference type="SUPFAM" id="SSF141868">
    <property type="entry name" value="EAL domain-like"/>
    <property type="match status" value="1"/>
</dbReference>
<dbReference type="NCBIfam" id="TIGR00229">
    <property type="entry name" value="sensory_box"/>
    <property type="match status" value="3"/>
</dbReference>
<dbReference type="InterPro" id="IPR035965">
    <property type="entry name" value="PAS-like_dom_sf"/>
</dbReference>
<dbReference type="PROSITE" id="PS50883">
    <property type="entry name" value="EAL"/>
    <property type="match status" value="1"/>
</dbReference>
<dbReference type="SMART" id="SM00052">
    <property type="entry name" value="EAL"/>
    <property type="match status" value="1"/>
</dbReference>
<feature type="domain" description="GGDEF" evidence="4">
    <location>
        <begin position="607"/>
        <end position="740"/>
    </location>
</feature>
<gene>
    <name evidence="5" type="ORF">G7Y82_03780</name>
</gene>
<dbReference type="GO" id="GO:0006355">
    <property type="term" value="P:regulation of DNA-templated transcription"/>
    <property type="evidence" value="ECO:0007669"/>
    <property type="project" value="InterPro"/>
</dbReference>
<dbReference type="AlphaFoldDB" id="A0A970B8I8"/>
<evidence type="ECO:0000256" key="1">
    <source>
        <dbReference type="ARBA" id="ARBA00001946"/>
    </source>
</evidence>
<evidence type="ECO:0000313" key="6">
    <source>
        <dbReference type="Proteomes" id="UP000653472"/>
    </source>
</evidence>